<organism evidence="1 2">
    <name type="scientific">Camellia lanceoleosa</name>
    <dbReference type="NCBI Taxonomy" id="1840588"/>
    <lineage>
        <taxon>Eukaryota</taxon>
        <taxon>Viridiplantae</taxon>
        <taxon>Streptophyta</taxon>
        <taxon>Embryophyta</taxon>
        <taxon>Tracheophyta</taxon>
        <taxon>Spermatophyta</taxon>
        <taxon>Magnoliopsida</taxon>
        <taxon>eudicotyledons</taxon>
        <taxon>Gunneridae</taxon>
        <taxon>Pentapetalae</taxon>
        <taxon>asterids</taxon>
        <taxon>Ericales</taxon>
        <taxon>Theaceae</taxon>
        <taxon>Camellia</taxon>
    </lineage>
</organism>
<reference evidence="1 2" key="1">
    <citation type="journal article" date="2022" name="Plant J.">
        <title>Chromosome-level genome of Camellia lanceoleosa provides a valuable resource for understanding genome evolution and self-incompatibility.</title>
        <authorList>
            <person name="Gong W."/>
            <person name="Xiao S."/>
            <person name="Wang L."/>
            <person name="Liao Z."/>
            <person name="Chang Y."/>
            <person name="Mo W."/>
            <person name="Hu G."/>
            <person name="Li W."/>
            <person name="Zhao G."/>
            <person name="Zhu H."/>
            <person name="Hu X."/>
            <person name="Ji K."/>
            <person name="Xiang X."/>
            <person name="Song Q."/>
            <person name="Yuan D."/>
            <person name="Jin S."/>
            <person name="Zhang L."/>
        </authorList>
    </citation>
    <scope>NUCLEOTIDE SEQUENCE [LARGE SCALE GENOMIC DNA]</scope>
    <source>
        <strain evidence="1">SQ_2022a</strain>
    </source>
</reference>
<evidence type="ECO:0000313" key="1">
    <source>
        <dbReference type="EMBL" id="KAI8000254.1"/>
    </source>
</evidence>
<evidence type="ECO:0000313" key="2">
    <source>
        <dbReference type="Proteomes" id="UP001060215"/>
    </source>
</evidence>
<keyword evidence="2" id="KW-1185">Reference proteome</keyword>
<comment type="caution">
    <text evidence="1">The sequence shown here is derived from an EMBL/GenBank/DDBJ whole genome shotgun (WGS) entry which is preliminary data.</text>
</comment>
<dbReference type="EMBL" id="CM045765">
    <property type="protein sequence ID" value="KAI8000254.1"/>
    <property type="molecule type" value="Genomic_DNA"/>
</dbReference>
<protein>
    <submittedName>
        <fullName evidence="1">CLAVATA3/ESR (CLE)-related protein 6</fullName>
    </submittedName>
</protein>
<dbReference type="Proteomes" id="UP001060215">
    <property type="component" value="Chromosome 8"/>
</dbReference>
<accession>A0ACC0GH17</accession>
<gene>
    <name evidence="1" type="ORF">LOK49_LG09G00842</name>
</gene>
<name>A0ACC0GH17_9ERIC</name>
<proteinExistence type="predicted"/>
<sequence length="87" mass="9886">MANSTTIKVSTLLLFILLAQVVSSRATSYRGFEIMRKRIDSKRILHELGYDYSNKMKDSNRRAMVDTKRVAPEGPDPQHHQSPPTSP</sequence>